<feature type="compositionally biased region" description="Polar residues" evidence="4">
    <location>
        <begin position="341"/>
        <end position="352"/>
    </location>
</feature>
<proteinExistence type="predicted"/>
<accession>A0A7S1B5V8</accession>
<dbReference type="Gene3D" id="1.25.40.20">
    <property type="entry name" value="Ankyrin repeat-containing domain"/>
    <property type="match status" value="2"/>
</dbReference>
<feature type="compositionally biased region" description="Acidic residues" evidence="4">
    <location>
        <begin position="43"/>
        <end position="53"/>
    </location>
</feature>
<reference evidence="5" key="1">
    <citation type="submission" date="2021-01" db="EMBL/GenBank/DDBJ databases">
        <authorList>
            <person name="Corre E."/>
            <person name="Pelletier E."/>
            <person name="Niang G."/>
            <person name="Scheremetjew M."/>
            <person name="Finn R."/>
            <person name="Kale V."/>
            <person name="Holt S."/>
            <person name="Cochrane G."/>
            <person name="Meng A."/>
            <person name="Brown T."/>
            <person name="Cohen L."/>
        </authorList>
    </citation>
    <scope>NUCLEOTIDE SEQUENCE</scope>
    <source>
        <strain evidence="5">308</strain>
    </source>
</reference>
<dbReference type="EMBL" id="HBFR01004773">
    <property type="protein sequence ID" value="CAD8876097.1"/>
    <property type="molecule type" value="Transcribed_RNA"/>
</dbReference>
<feature type="repeat" description="ANK" evidence="3">
    <location>
        <begin position="598"/>
        <end position="635"/>
    </location>
</feature>
<name>A0A7S1B5V8_9STRA</name>
<keyword evidence="2 3" id="KW-0040">ANK repeat</keyword>
<dbReference type="SUPFAM" id="SSF48403">
    <property type="entry name" value="Ankyrin repeat"/>
    <property type="match status" value="1"/>
</dbReference>
<evidence type="ECO:0000313" key="5">
    <source>
        <dbReference type="EMBL" id="CAD8876097.1"/>
    </source>
</evidence>
<gene>
    <name evidence="5" type="ORF">CHYS00102_LOCUS3275</name>
</gene>
<evidence type="ECO:0008006" key="6">
    <source>
        <dbReference type="Google" id="ProtNLM"/>
    </source>
</evidence>
<dbReference type="PANTHER" id="PTHR24201">
    <property type="entry name" value="ANK_REP_REGION DOMAIN-CONTAINING PROTEIN"/>
    <property type="match status" value="1"/>
</dbReference>
<protein>
    <recommendedName>
        <fullName evidence="6">PH domain-containing protein</fullName>
    </recommendedName>
</protein>
<evidence type="ECO:0000256" key="2">
    <source>
        <dbReference type="ARBA" id="ARBA00023043"/>
    </source>
</evidence>
<dbReference type="AlphaFoldDB" id="A0A7S1B5V8"/>
<feature type="region of interest" description="Disordered" evidence="4">
    <location>
        <begin position="324"/>
        <end position="356"/>
    </location>
</feature>
<feature type="region of interest" description="Disordered" evidence="4">
    <location>
        <begin position="1"/>
        <end position="60"/>
    </location>
</feature>
<feature type="compositionally biased region" description="Low complexity" evidence="4">
    <location>
        <begin position="103"/>
        <end position="113"/>
    </location>
</feature>
<dbReference type="PROSITE" id="PS50297">
    <property type="entry name" value="ANK_REP_REGION"/>
    <property type="match status" value="2"/>
</dbReference>
<organism evidence="5">
    <name type="scientific">Corethron hystrix</name>
    <dbReference type="NCBI Taxonomy" id="216773"/>
    <lineage>
        <taxon>Eukaryota</taxon>
        <taxon>Sar</taxon>
        <taxon>Stramenopiles</taxon>
        <taxon>Ochrophyta</taxon>
        <taxon>Bacillariophyta</taxon>
        <taxon>Coscinodiscophyceae</taxon>
        <taxon>Corethrophycidae</taxon>
        <taxon>Corethrales</taxon>
        <taxon>Corethraceae</taxon>
        <taxon>Corethron</taxon>
    </lineage>
</organism>
<dbReference type="PROSITE" id="PS50088">
    <property type="entry name" value="ANK_REPEAT"/>
    <property type="match status" value="4"/>
</dbReference>
<feature type="repeat" description="ANK" evidence="3">
    <location>
        <begin position="636"/>
        <end position="668"/>
    </location>
</feature>
<dbReference type="InterPro" id="IPR036770">
    <property type="entry name" value="Ankyrin_rpt-contain_sf"/>
</dbReference>
<dbReference type="SMART" id="SM00248">
    <property type="entry name" value="ANK"/>
    <property type="match status" value="4"/>
</dbReference>
<feature type="repeat" description="ANK" evidence="3">
    <location>
        <begin position="532"/>
        <end position="564"/>
    </location>
</feature>
<dbReference type="Pfam" id="PF00023">
    <property type="entry name" value="Ank"/>
    <property type="match status" value="1"/>
</dbReference>
<dbReference type="InterPro" id="IPR002110">
    <property type="entry name" value="Ankyrin_rpt"/>
</dbReference>
<dbReference type="SUPFAM" id="SSF50729">
    <property type="entry name" value="PH domain-like"/>
    <property type="match status" value="1"/>
</dbReference>
<evidence type="ECO:0000256" key="4">
    <source>
        <dbReference type="SAM" id="MobiDB-lite"/>
    </source>
</evidence>
<feature type="region of interest" description="Disordered" evidence="4">
    <location>
        <begin position="197"/>
        <end position="232"/>
    </location>
</feature>
<dbReference type="InterPro" id="IPR050776">
    <property type="entry name" value="Ank_Repeat/CDKN_Inhibitor"/>
</dbReference>
<dbReference type="Pfam" id="PF12796">
    <property type="entry name" value="Ank_2"/>
    <property type="match status" value="1"/>
</dbReference>
<feature type="compositionally biased region" description="Polar residues" evidence="4">
    <location>
        <begin position="9"/>
        <end position="24"/>
    </location>
</feature>
<evidence type="ECO:0000256" key="1">
    <source>
        <dbReference type="ARBA" id="ARBA00022737"/>
    </source>
</evidence>
<keyword evidence="1" id="KW-0677">Repeat</keyword>
<feature type="repeat" description="ANK" evidence="3">
    <location>
        <begin position="565"/>
        <end position="597"/>
    </location>
</feature>
<sequence length="924" mass="101320">MMSPEEITNKSQNADNSHFRTSNIAEDPEQKHSASHVNCENFDHEDDYDDDDSFGSFDGFVNGPAECEKLHKDAEGIKEVSTAPPSGLDIPHAVPTPPPAPSLPRSVAAPPRASSVAKLTILAPKIMSVPASPPQEEKRRSVVRSLSSSGTFEGVALRHGRWLRRRETASRRELQDFRASFYPSEFEGSEKAVVAVPAAASGSGRERPPPPAMLEQDEEEDNLFSSSSDEEGQDDYLRHVGLQLRILRPDDLRASPPLLGTLSSTRDVSRKRDISFAEDWNEMVRLARDLLLGTGEAARGLRQRWGSGFSSGLRKRGLVLEEVTEPPEWEEAKEGGGGSKLTPSSNSTASSNRRWEEREMIATETGILVSALWSERFDVAKGEGQEEGPTSPKMTIRRRLRRCNLHSDTLFVIDLDLCSRMLSSIYDRSHPSHFEGHVPHGFQVVTHAKSTVYRCANHAEKEAWLDILERAVLEARRDDFMNKGADDFEDGWTHRTVRRGLFSAAVCSDVAMVRTILADPEQAKRVNDLDSLGFAAIHYAAMYGCDDTLLQLMAYGADPNATTRLKRTPAHYAAQKSRRSTLRILLDKGAKVDSRDIHGNQPLHLLTVHGEKYCDSPLVVKLLHRNGALMDSPDYDGNSPLHLCAALGSPRVALALLHEGASPNCRRSSDCATPLLLTCTMPFAGLAAEESVGTNGTGVPVYDAELLRNLIGGGAYVNLADDAGHTALHILLAGRYGGELAPHEGENGLVREEWAFGVFLGVMELLRGGAFVSEELRRMLPKTVENIMDAAVEEMPRARISLAKVAHYADRLFPKIDPGSTAAGRSDDAVSAACELCGGASDPQGRVNGGTNPLCDPPTRCILCHAWVCVYCSTMRLPVKNVLWKDGRYSLSEDQVCDACFNRTVFRLSALQQQDARYGPIMDV</sequence>
<feature type="region of interest" description="Disordered" evidence="4">
    <location>
        <begin position="76"/>
        <end position="113"/>
    </location>
</feature>
<evidence type="ECO:0000256" key="3">
    <source>
        <dbReference type="PROSITE-ProRule" id="PRU00023"/>
    </source>
</evidence>
<feature type="compositionally biased region" description="Acidic residues" evidence="4">
    <location>
        <begin position="215"/>
        <end position="232"/>
    </location>
</feature>